<sequence length="57" mass="6730">MLFQRGLNGSETERLKPDDLDDIIYLHNINNYPTALLILNKVFIHFTDIKLFFFTIS</sequence>
<name>W1IX33_9GAMM</name>
<keyword evidence="2" id="KW-1185">Reference proteome</keyword>
<proteinExistence type="predicted"/>
<dbReference type="Proteomes" id="UP000019202">
    <property type="component" value="Unassembled WGS sequence"/>
</dbReference>
<dbReference type="STRING" id="1427518.XSR1_280039"/>
<evidence type="ECO:0000313" key="2">
    <source>
        <dbReference type="Proteomes" id="UP000019202"/>
    </source>
</evidence>
<organism evidence="1 2">
    <name type="scientific">Xenorhabdus szentirmaii DSM 16338</name>
    <dbReference type="NCBI Taxonomy" id="1427518"/>
    <lineage>
        <taxon>Bacteria</taxon>
        <taxon>Pseudomonadati</taxon>
        <taxon>Pseudomonadota</taxon>
        <taxon>Gammaproteobacteria</taxon>
        <taxon>Enterobacterales</taxon>
        <taxon>Morganellaceae</taxon>
        <taxon>Xenorhabdus</taxon>
    </lineage>
</organism>
<reference evidence="1" key="1">
    <citation type="submission" date="2013-11" db="EMBL/GenBank/DDBJ databases">
        <title>Draft genome sequence and annotation of the entomopathogenic bacteria, Xenorhabdus cabanillasi strain JM26 and Xenorhabdus szentirmai strain DSM 16338.</title>
        <authorList>
            <person name="Gualtieri M."/>
            <person name="Ogier J.C."/>
            <person name="Pages S."/>
            <person name="Givaudan A."/>
            <person name="Gaudriault S."/>
        </authorList>
    </citation>
    <scope>NUCLEOTIDE SEQUENCE [LARGE SCALE GENOMIC DNA]</scope>
    <source>
        <strain evidence="1">DSM 16338</strain>
    </source>
</reference>
<dbReference type="AlphaFoldDB" id="W1IX33"/>
<protein>
    <submittedName>
        <fullName evidence="1">Uncharacterized protein</fullName>
    </submittedName>
</protein>
<evidence type="ECO:0000313" key="1">
    <source>
        <dbReference type="EMBL" id="CDL83057.1"/>
    </source>
</evidence>
<comment type="caution">
    <text evidence="1">The sequence shown here is derived from an EMBL/GenBank/DDBJ whole genome shotgun (WGS) entry which is preliminary data.</text>
</comment>
<gene>
    <name evidence="1" type="ORF">XSR1_280039</name>
</gene>
<dbReference type="EMBL" id="CBXF010000086">
    <property type="protein sequence ID" value="CDL83057.1"/>
    <property type="molecule type" value="Genomic_DNA"/>
</dbReference>
<accession>W1IX33</accession>